<dbReference type="EMBL" id="JAGQNX010000061">
    <property type="protein sequence ID" value="MCA9308300.1"/>
    <property type="molecule type" value="Genomic_DNA"/>
</dbReference>
<evidence type="ECO:0000313" key="2">
    <source>
        <dbReference type="EMBL" id="MCA9308300.1"/>
    </source>
</evidence>
<dbReference type="InterPro" id="IPR007813">
    <property type="entry name" value="PilN"/>
</dbReference>
<dbReference type="InterPro" id="IPR052534">
    <property type="entry name" value="Extracell_DNA_Util/SecSys_Comp"/>
</dbReference>
<reference evidence="2" key="2">
    <citation type="journal article" date="2021" name="Microbiome">
        <title>Successional dynamics and alternative stable states in a saline activated sludge microbial community over 9 years.</title>
        <authorList>
            <person name="Wang Y."/>
            <person name="Ye J."/>
            <person name="Ju F."/>
            <person name="Liu L."/>
            <person name="Boyd J.A."/>
            <person name="Deng Y."/>
            <person name="Parks D.H."/>
            <person name="Jiang X."/>
            <person name="Yin X."/>
            <person name="Woodcroft B.J."/>
            <person name="Tyson G.W."/>
            <person name="Hugenholtz P."/>
            <person name="Polz M.F."/>
            <person name="Zhang T."/>
        </authorList>
    </citation>
    <scope>NUCLEOTIDE SEQUENCE</scope>
    <source>
        <strain evidence="2">HKST-UBA79</strain>
    </source>
</reference>
<dbReference type="PANTHER" id="PTHR40278">
    <property type="entry name" value="DNA UTILIZATION PROTEIN HOFN"/>
    <property type="match status" value="1"/>
</dbReference>
<name>A0A955J387_UNCKA</name>
<sequence length="194" mass="21981">MPQSIDLIPQQDTEIVRQSKLIRTSTVLTIFFLVVTSVVAGYYFVRIATLRSSVNSNNRRISEARSRIESLSAIEIEARNLDARVRVLREIYSSRNEYSVMLDEFLRRVPESVEVSSLNVSVNNTLSIDGTATDYLAISSFVNSLLEEKFEEDNVNGIFTEAVLNSVTLNPQTNEADFFMVVTFDPTKLKEIQQ</sequence>
<feature type="transmembrane region" description="Helical" evidence="1">
    <location>
        <begin position="21"/>
        <end position="45"/>
    </location>
</feature>
<reference evidence="2" key="1">
    <citation type="submission" date="2020-04" db="EMBL/GenBank/DDBJ databases">
        <authorList>
            <person name="Zhang T."/>
        </authorList>
    </citation>
    <scope>NUCLEOTIDE SEQUENCE</scope>
    <source>
        <strain evidence="2">HKST-UBA79</strain>
    </source>
</reference>
<evidence type="ECO:0000256" key="1">
    <source>
        <dbReference type="SAM" id="Phobius"/>
    </source>
</evidence>
<evidence type="ECO:0000313" key="3">
    <source>
        <dbReference type="Proteomes" id="UP000740557"/>
    </source>
</evidence>
<protein>
    <submittedName>
        <fullName evidence="2">PilN domain-containing protein</fullName>
    </submittedName>
</protein>
<gene>
    <name evidence="2" type="ORF">KC980_02195</name>
</gene>
<keyword evidence="1" id="KW-0472">Membrane</keyword>
<dbReference type="AlphaFoldDB" id="A0A955J387"/>
<proteinExistence type="predicted"/>
<organism evidence="2 3">
    <name type="scientific">candidate division WWE3 bacterium</name>
    <dbReference type="NCBI Taxonomy" id="2053526"/>
    <lineage>
        <taxon>Bacteria</taxon>
        <taxon>Katanobacteria</taxon>
    </lineage>
</organism>
<dbReference type="PANTHER" id="PTHR40278:SF1">
    <property type="entry name" value="DNA UTILIZATION PROTEIN HOFN"/>
    <property type="match status" value="1"/>
</dbReference>
<accession>A0A955J387</accession>
<dbReference type="Proteomes" id="UP000740557">
    <property type="component" value="Unassembled WGS sequence"/>
</dbReference>
<keyword evidence="1" id="KW-1133">Transmembrane helix</keyword>
<comment type="caution">
    <text evidence="2">The sequence shown here is derived from an EMBL/GenBank/DDBJ whole genome shotgun (WGS) entry which is preliminary data.</text>
</comment>
<keyword evidence="1" id="KW-0812">Transmembrane</keyword>
<dbReference type="Pfam" id="PF05137">
    <property type="entry name" value="PilN"/>
    <property type="match status" value="1"/>
</dbReference>